<accession>A0A415CSE3</accession>
<name>A0A415CSE3_9FIRM</name>
<feature type="non-terminal residue" evidence="1">
    <location>
        <position position="48"/>
    </location>
</feature>
<comment type="caution">
    <text evidence="1">The sequence shown here is derived from an EMBL/GenBank/DDBJ whole genome shotgun (WGS) entry which is preliminary data.</text>
</comment>
<dbReference type="AlphaFoldDB" id="A0A415CSE3"/>
<dbReference type="EMBL" id="QRMI01000080">
    <property type="protein sequence ID" value="RHJ56422.1"/>
    <property type="molecule type" value="Genomic_DNA"/>
</dbReference>
<reference evidence="1 2" key="1">
    <citation type="submission" date="2018-08" db="EMBL/GenBank/DDBJ databases">
        <title>A genome reference for cultivated species of the human gut microbiota.</title>
        <authorList>
            <person name="Zou Y."/>
            <person name="Xue W."/>
            <person name="Luo G."/>
        </authorList>
    </citation>
    <scope>NUCLEOTIDE SEQUENCE [LARGE SCALE GENOMIC DNA]</scope>
    <source>
        <strain evidence="1 2">AM09-9</strain>
    </source>
</reference>
<protein>
    <submittedName>
        <fullName evidence="1">Glycosyltransferase family 1 protein</fullName>
    </submittedName>
</protein>
<dbReference type="GO" id="GO:0016740">
    <property type="term" value="F:transferase activity"/>
    <property type="evidence" value="ECO:0007669"/>
    <property type="project" value="UniProtKB-KW"/>
</dbReference>
<keyword evidence="1" id="KW-0808">Transferase</keyword>
<proteinExistence type="predicted"/>
<dbReference type="Proteomes" id="UP000285832">
    <property type="component" value="Unassembled WGS sequence"/>
</dbReference>
<sequence>MMTFYFVYPNPSIFVPDTEKCPSSWLIHLRYGTKNPLKNKEKRLDYIG</sequence>
<organism evidence="1 2">
    <name type="scientific">[Ruminococcus] lactaris</name>
    <dbReference type="NCBI Taxonomy" id="46228"/>
    <lineage>
        <taxon>Bacteria</taxon>
        <taxon>Bacillati</taxon>
        <taxon>Bacillota</taxon>
        <taxon>Clostridia</taxon>
        <taxon>Lachnospirales</taxon>
        <taxon>Lachnospiraceae</taxon>
        <taxon>Mediterraneibacter</taxon>
    </lineage>
</organism>
<gene>
    <name evidence="1" type="ORF">DW116_13960</name>
</gene>
<evidence type="ECO:0000313" key="1">
    <source>
        <dbReference type="EMBL" id="RHJ56422.1"/>
    </source>
</evidence>
<evidence type="ECO:0000313" key="2">
    <source>
        <dbReference type="Proteomes" id="UP000285832"/>
    </source>
</evidence>